<dbReference type="EMBL" id="FPHK01000014">
    <property type="protein sequence ID" value="SFV54928.1"/>
    <property type="molecule type" value="Genomic_DNA"/>
</dbReference>
<protein>
    <recommendedName>
        <fullName evidence="2">Polyhydroxyalkanoate synthesis regulator phasin</fullName>
    </recommendedName>
</protein>
<dbReference type="AlphaFoldDB" id="A0A1W1BMZ5"/>
<organism evidence="1">
    <name type="scientific">hydrothermal vent metagenome</name>
    <dbReference type="NCBI Taxonomy" id="652676"/>
    <lineage>
        <taxon>unclassified sequences</taxon>
        <taxon>metagenomes</taxon>
        <taxon>ecological metagenomes</taxon>
    </lineage>
</organism>
<evidence type="ECO:0000313" key="1">
    <source>
        <dbReference type="EMBL" id="SFV54928.1"/>
    </source>
</evidence>
<evidence type="ECO:0008006" key="2">
    <source>
        <dbReference type="Google" id="ProtNLM"/>
    </source>
</evidence>
<accession>A0A1W1BMZ5</accession>
<sequence>MLKDMLYTGLGMGVLLKEKVENEIQKLEDEGKLKKDDAASLLDSLATKGQDEEKRIKELFKKSIKEVLDELGVATKEDIADLKDALSKK</sequence>
<gene>
    <name evidence="1" type="ORF">MNB_SM-6-1345</name>
</gene>
<name>A0A1W1BMZ5_9ZZZZ</name>
<reference evidence="1" key="1">
    <citation type="submission" date="2016-10" db="EMBL/GenBank/DDBJ databases">
        <authorList>
            <person name="de Groot N.N."/>
        </authorList>
    </citation>
    <scope>NUCLEOTIDE SEQUENCE</scope>
</reference>
<proteinExistence type="predicted"/>